<dbReference type="GO" id="GO:0005737">
    <property type="term" value="C:cytoplasm"/>
    <property type="evidence" value="ECO:0007669"/>
    <property type="project" value="TreeGrafter"/>
</dbReference>
<evidence type="ECO:0000256" key="1">
    <source>
        <dbReference type="ARBA" id="ARBA00022679"/>
    </source>
</evidence>
<feature type="domain" description="N-acetyltransferase" evidence="4">
    <location>
        <begin position="16"/>
        <end position="175"/>
    </location>
</feature>
<dbReference type="Proteomes" id="UP000288351">
    <property type="component" value="Unassembled WGS sequence"/>
</dbReference>
<dbReference type="InterPro" id="IPR016181">
    <property type="entry name" value="Acyl_CoA_acyltransferase"/>
</dbReference>
<dbReference type="GO" id="GO:0008999">
    <property type="term" value="F:protein-N-terminal-alanine acetyltransferase activity"/>
    <property type="evidence" value="ECO:0007669"/>
    <property type="project" value="TreeGrafter"/>
</dbReference>
<dbReference type="Pfam" id="PF13302">
    <property type="entry name" value="Acetyltransf_3"/>
    <property type="match status" value="1"/>
</dbReference>
<evidence type="ECO:0000259" key="4">
    <source>
        <dbReference type="PROSITE" id="PS51186"/>
    </source>
</evidence>
<accession>A0A401R105</accession>
<dbReference type="CDD" id="cd04301">
    <property type="entry name" value="NAT_SF"/>
    <property type="match status" value="1"/>
</dbReference>
<dbReference type="PANTHER" id="PTHR43792:SF8">
    <property type="entry name" value="[RIBOSOMAL PROTEIN US5]-ALANINE N-ACETYLTRANSFERASE"/>
    <property type="match status" value="1"/>
</dbReference>
<keyword evidence="1 5" id="KW-0808">Transferase</keyword>
<keyword evidence="2" id="KW-0012">Acyltransferase</keyword>
<proteinExistence type="inferred from homology"/>
<comment type="caution">
    <text evidence="5">The sequence shown here is derived from an EMBL/GenBank/DDBJ whole genome shotgun (WGS) entry which is preliminary data.</text>
</comment>
<dbReference type="SUPFAM" id="SSF55729">
    <property type="entry name" value="Acyl-CoA N-acyltransferases (Nat)"/>
    <property type="match status" value="1"/>
</dbReference>
<organism evidence="5 6">
    <name type="scientific">Streptomyces noursei</name>
    <name type="common">Streptomyces albulus</name>
    <dbReference type="NCBI Taxonomy" id="1971"/>
    <lineage>
        <taxon>Bacteria</taxon>
        <taxon>Bacillati</taxon>
        <taxon>Actinomycetota</taxon>
        <taxon>Actinomycetes</taxon>
        <taxon>Kitasatosporales</taxon>
        <taxon>Streptomycetaceae</taxon>
        <taxon>Streptomyces</taxon>
    </lineage>
</organism>
<dbReference type="AlphaFoldDB" id="A0A401R105"/>
<dbReference type="EMBL" id="BHXC01000006">
    <property type="protein sequence ID" value="GCB91301.1"/>
    <property type="molecule type" value="Genomic_DNA"/>
</dbReference>
<dbReference type="InterPro" id="IPR051531">
    <property type="entry name" value="N-acetyltransferase"/>
</dbReference>
<dbReference type="PANTHER" id="PTHR43792">
    <property type="entry name" value="GNAT FAMILY, PUTATIVE (AFU_ORTHOLOGUE AFUA_3G00765)-RELATED-RELATED"/>
    <property type="match status" value="1"/>
</dbReference>
<reference evidence="5 6" key="1">
    <citation type="journal article" date="2019" name="Microbiol. Resour. Announc.">
        <title>Draft Genome Sequence of the Most Traditional epsilon-Poly-l-Lysine Producer, Streptomyces albulus NBRC14147.</title>
        <authorList>
            <person name="Yamanaka K."/>
            <person name="Hamano Y."/>
        </authorList>
    </citation>
    <scope>NUCLEOTIDE SEQUENCE [LARGE SCALE GENOMIC DNA]</scope>
    <source>
        <strain evidence="5 6">NBRC 14147</strain>
    </source>
</reference>
<protein>
    <submittedName>
        <fullName evidence="5">N-acetyltransferase GCN5</fullName>
    </submittedName>
</protein>
<sequence length="183" mass="19743">MTTERETAAREAAPAVRIAPWTAADRALLEQANTPEMTRHLGGPETVEQLDRRHLRYLGGEGPGRMYRILLPRGEAVGTIGFWEAQWRDASVYEAGWCVLSAFQGRGIAASAVRQVLAAAAAEGRHRTVHAFPAVANAASNAVCRKAGFTLLGPCEITYPKDHLLRANEWRATLPGATTGGRG</sequence>
<evidence type="ECO:0000313" key="5">
    <source>
        <dbReference type="EMBL" id="GCB91301.1"/>
    </source>
</evidence>
<evidence type="ECO:0000256" key="3">
    <source>
        <dbReference type="ARBA" id="ARBA00038502"/>
    </source>
</evidence>
<dbReference type="Gene3D" id="3.40.630.30">
    <property type="match status" value="1"/>
</dbReference>
<comment type="similarity">
    <text evidence="3">Belongs to the acetyltransferase family. RimJ subfamily.</text>
</comment>
<dbReference type="InterPro" id="IPR000182">
    <property type="entry name" value="GNAT_dom"/>
</dbReference>
<dbReference type="RefSeq" id="WP_016570277.1">
    <property type="nucleotide sequence ID" value="NZ_BHXC01000006.1"/>
</dbReference>
<evidence type="ECO:0000313" key="6">
    <source>
        <dbReference type="Proteomes" id="UP000288351"/>
    </source>
</evidence>
<evidence type="ECO:0000256" key="2">
    <source>
        <dbReference type="ARBA" id="ARBA00023315"/>
    </source>
</evidence>
<gene>
    <name evidence="5" type="ORF">SALB_04023</name>
</gene>
<dbReference type="PROSITE" id="PS51186">
    <property type="entry name" value="GNAT"/>
    <property type="match status" value="1"/>
</dbReference>
<name>A0A401R105_STRNR</name>